<evidence type="ECO:0000313" key="6">
    <source>
        <dbReference type="EMBL" id="CCI85221.1"/>
    </source>
</evidence>
<dbReference type="GO" id="GO:0016020">
    <property type="term" value="C:membrane"/>
    <property type="evidence" value="ECO:0007669"/>
    <property type="project" value="InterPro"/>
</dbReference>
<keyword evidence="1" id="KW-0813">Transport</keyword>
<gene>
    <name evidence="6" type="ORF">BN53_03855</name>
</gene>
<dbReference type="InterPro" id="IPR027417">
    <property type="entry name" value="P-loop_NTPase"/>
</dbReference>
<feature type="domain" description="ABC transporter" evidence="5">
    <location>
        <begin position="5"/>
        <end position="246"/>
    </location>
</feature>
<dbReference type="PROSITE" id="PS50893">
    <property type="entry name" value="ABC_TRANSPORTER_2"/>
    <property type="match status" value="1"/>
</dbReference>
<protein>
    <submittedName>
        <fullName evidence="6">Phosphate ABC transporter, ATP-binding protein</fullName>
    </submittedName>
</protein>
<dbReference type="NCBIfam" id="TIGR00972">
    <property type="entry name" value="3a0107s01c2"/>
    <property type="match status" value="1"/>
</dbReference>
<keyword evidence="4 6" id="KW-0067">ATP-binding</keyword>
<evidence type="ECO:0000256" key="2">
    <source>
        <dbReference type="ARBA" id="ARBA00022592"/>
    </source>
</evidence>
<dbReference type="STRING" id="1423790.BN53_03855"/>
<dbReference type="PANTHER" id="PTHR43423:SF1">
    <property type="entry name" value="ABC TRANSPORTER I FAMILY MEMBER 17"/>
    <property type="match status" value="1"/>
</dbReference>
<evidence type="ECO:0000256" key="4">
    <source>
        <dbReference type="ARBA" id="ARBA00022840"/>
    </source>
</evidence>
<keyword evidence="2" id="KW-0592">Phosphate transport</keyword>
<dbReference type="SUPFAM" id="SSF52540">
    <property type="entry name" value="P-loop containing nucleoside triphosphate hydrolases"/>
    <property type="match status" value="1"/>
</dbReference>
<dbReference type="CDD" id="cd03260">
    <property type="entry name" value="ABC_PstB_phosphate_transporter"/>
    <property type="match status" value="1"/>
</dbReference>
<accession>I7LB37</accession>
<organism evidence="6 7">
    <name type="scientific">Lactobacillus pasteurii DSM 23907 = CRBIP 24.76</name>
    <dbReference type="NCBI Taxonomy" id="1423790"/>
    <lineage>
        <taxon>Bacteria</taxon>
        <taxon>Bacillati</taxon>
        <taxon>Bacillota</taxon>
        <taxon>Bacilli</taxon>
        <taxon>Lactobacillales</taxon>
        <taxon>Lactobacillaceae</taxon>
        <taxon>Lactobacillus</taxon>
    </lineage>
</organism>
<sequence>MKSIIKTENLRLYYGKKEALHGISLEIPEKQITALIGPSGCGKSTFLRSLNRMNDLIDNVTITGTVKINDHDIYAPKTDIVKLRQDVGMVFQQPNPFSFSIYENVSFGLKLAGITDKEEIDARVEESLKQAAIWEVVKDRLNDNAQGLSGGQQQRICIARVLATRPEVILMDEPTSALDPISASQIEETMIKLSQDYTIVTVTHNMQQASRISDMTALFVAGKVVEYDETSTIFMNPKEQVTSDYINGIFG</sequence>
<evidence type="ECO:0000256" key="3">
    <source>
        <dbReference type="ARBA" id="ARBA00022741"/>
    </source>
</evidence>
<dbReference type="InterPro" id="IPR017871">
    <property type="entry name" value="ABC_transporter-like_CS"/>
</dbReference>
<comment type="caution">
    <text evidence="6">The sequence shown here is derived from an EMBL/GenBank/DDBJ whole genome shotgun (WGS) entry which is preliminary data.</text>
</comment>
<keyword evidence="7" id="KW-1185">Reference proteome</keyword>
<evidence type="ECO:0000259" key="5">
    <source>
        <dbReference type="PROSITE" id="PS50893"/>
    </source>
</evidence>
<name>I7LB37_9LACO</name>
<evidence type="ECO:0000313" key="7">
    <source>
        <dbReference type="Proteomes" id="UP000009311"/>
    </source>
</evidence>
<dbReference type="PATRIC" id="fig|1423790.3.peg.1244"/>
<dbReference type="EMBL" id="CAKD01000020">
    <property type="protein sequence ID" value="CCI85221.1"/>
    <property type="molecule type" value="Genomic_DNA"/>
</dbReference>
<dbReference type="Proteomes" id="UP000009311">
    <property type="component" value="Unassembled WGS sequence"/>
</dbReference>
<dbReference type="GO" id="GO:0005524">
    <property type="term" value="F:ATP binding"/>
    <property type="evidence" value="ECO:0007669"/>
    <property type="project" value="UniProtKB-KW"/>
</dbReference>
<dbReference type="AlphaFoldDB" id="I7LB37"/>
<dbReference type="RefSeq" id="WP_009559769.1">
    <property type="nucleotide sequence ID" value="NZ_AYZN01000003.1"/>
</dbReference>
<dbReference type="SMART" id="SM00382">
    <property type="entry name" value="AAA"/>
    <property type="match status" value="1"/>
</dbReference>
<dbReference type="GO" id="GO:0005315">
    <property type="term" value="F:phosphate transmembrane transporter activity"/>
    <property type="evidence" value="ECO:0007669"/>
    <property type="project" value="InterPro"/>
</dbReference>
<dbReference type="eggNOG" id="COG1117">
    <property type="taxonomic scope" value="Bacteria"/>
</dbReference>
<dbReference type="GO" id="GO:0035435">
    <property type="term" value="P:phosphate ion transmembrane transport"/>
    <property type="evidence" value="ECO:0007669"/>
    <property type="project" value="InterPro"/>
</dbReference>
<dbReference type="Pfam" id="PF00005">
    <property type="entry name" value="ABC_tran"/>
    <property type="match status" value="1"/>
</dbReference>
<reference evidence="6 7" key="1">
    <citation type="submission" date="2012-06" db="EMBL/GenBank/DDBJ databases">
        <title>Draft Genome Sequence of Lactobacillus pasteurii CRBIP 24.76T.</title>
        <authorList>
            <person name="Cousin S."/>
            <person name="Bouchier C."/>
            <person name="Loux V."/>
            <person name="Ma L."/>
            <person name="Creno S."/>
            <person name="Bizet C."/>
            <person name="Clermont D."/>
        </authorList>
    </citation>
    <scope>NUCLEOTIDE SEQUENCE [LARGE SCALE GENOMIC DNA]</scope>
    <source>
        <strain evidence="7">CRBIP 24.76T</strain>
    </source>
</reference>
<dbReference type="PROSITE" id="PS00211">
    <property type="entry name" value="ABC_TRANSPORTER_1"/>
    <property type="match status" value="1"/>
</dbReference>
<dbReference type="Gene3D" id="3.40.50.300">
    <property type="entry name" value="P-loop containing nucleotide triphosphate hydrolases"/>
    <property type="match status" value="1"/>
</dbReference>
<dbReference type="InterPro" id="IPR003439">
    <property type="entry name" value="ABC_transporter-like_ATP-bd"/>
</dbReference>
<dbReference type="PANTHER" id="PTHR43423">
    <property type="entry name" value="ABC TRANSPORTER I FAMILY MEMBER 17"/>
    <property type="match status" value="1"/>
</dbReference>
<proteinExistence type="predicted"/>
<keyword evidence="3" id="KW-0547">Nucleotide-binding</keyword>
<evidence type="ECO:0000256" key="1">
    <source>
        <dbReference type="ARBA" id="ARBA00022448"/>
    </source>
</evidence>
<dbReference type="OrthoDB" id="9802185at2"/>
<dbReference type="InterPro" id="IPR005670">
    <property type="entry name" value="PstB-like"/>
</dbReference>
<dbReference type="InterPro" id="IPR003593">
    <property type="entry name" value="AAA+_ATPase"/>
</dbReference>
<dbReference type="GO" id="GO:0016887">
    <property type="term" value="F:ATP hydrolysis activity"/>
    <property type="evidence" value="ECO:0007669"/>
    <property type="project" value="InterPro"/>
</dbReference>